<gene>
    <name evidence="2" type="ORF">UV09_C0017G0022</name>
</gene>
<comment type="caution">
    <text evidence="2">The sequence shown here is derived from an EMBL/GenBank/DDBJ whole genome shotgun (WGS) entry which is preliminary data.</text>
</comment>
<evidence type="ECO:0000313" key="2">
    <source>
        <dbReference type="EMBL" id="KKS46434.1"/>
    </source>
</evidence>
<sequence>MFLASGLFFIFASFYLNNRAKQKTEPVLDEKTGELISVSFASEPVKIDEKFLIAKKATAKPKESPTRIVIPSLNINLPVRDAKIVNGYWEVFPDSAGFGLGSAYPEETGNTVIFAHARQGLFLPLKDIKQGESVLVLTSNAWYSYTVTQVKEVLPTQTEVIAPTENPLLTLYTCSGYADSKRLIVTAVKNPQ</sequence>
<dbReference type="EMBL" id="LCDD01000017">
    <property type="protein sequence ID" value="KKS46434.1"/>
    <property type="molecule type" value="Genomic_DNA"/>
</dbReference>
<dbReference type="Gene3D" id="2.40.260.10">
    <property type="entry name" value="Sortase"/>
    <property type="match status" value="1"/>
</dbReference>
<reference evidence="2 3" key="1">
    <citation type="journal article" date="2015" name="Nature">
        <title>rRNA introns, odd ribosomes, and small enigmatic genomes across a large radiation of phyla.</title>
        <authorList>
            <person name="Brown C.T."/>
            <person name="Hug L.A."/>
            <person name="Thomas B.C."/>
            <person name="Sharon I."/>
            <person name="Castelle C.J."/>
            <person name="Singh A."/>
            <person name="Wilkins M.J."/>
            <person name="Williams K.H."/>
            <person name="Banfield J.F."/>
        </authorList>
    </citation>
    <scope>NUCLEOTIDE SEQUENCE [LARGE SCALE GENOMIC DNA]</scope>
</reference>
<dbReference type="NCBIfam" id="TIGR01076">
    <property type="entry name" value="sortase_fam"/>
    <property type="match status" value="1"/>
</dbReference>
<protein>
    <submittedName>
        <fullName evidence="2">Sortase family protein</fullName>
    </submittedName>
</protein>
<dbReference type="SUPFAM" id="SSF63817">
    <property type="entry name" value="Sortase"/>
    <property type="match status" value="1"/>
</dbReference>
<dbReference type="Proteomes" id="UP000034320">
    <property type="component" value="Unassembled WGS sequence"/>
</dbReference>
<accession>A0A0G0ZCN6</accession>
<dbReference type="Pfam" id="PF04203">
    <property type="entry name" value="Sortase"/>
    <property type="match status" value="1"/>
</dbReference>
<evidence type="ECO:0000256" key="1">
    <source>
        <dbReference type="ARBA" id="ARBA00022801"/>
    </source>
</evidence>
<keyword evidence="1" id="KW-0378">Hydrolase</keyword>
<evidence type="ECO:0000313" key="3">
    <source>
        <dbReference type="Proteomes" id="UP000034320"/>
    </source>
</evidence>
<dbReference type="GO" id="GO:0016787">
    <property type="term" value="F:hydrolase activity"/>
    <property type="evidence" value="ECO:0007669"/>
    <property type="project" value="UniProtKB-KW"/>
</dbReference>
<organism evidence="2 3">
    <name type="scientific">Candidatus Gottesmanbacteria bacterium GW2011_GWA2_42_18</name>
    <dbReference type="NCBI Taxonomy" id="1618442"/>
    <lineage>
        <taxon>Bacteria</taxon>
        <taxon>Candidatus Gottesmaniibacteriota</taxon>
    </lineage>
</organism>
<name>A0A0G0ZCN6_9BACT</name>
<dbReference type="AlphaFoldDB" id="A0A0G0ZCN6"/>
<dbReference type="InterPro" id="IPR005754">
    <property type="entry name" value="Sortase"/>
</dbReference>
<proteinExistence type="predicted"/>
<dbReference type="InterPro" id="IPR023365">
    <property type="entry name" value="Sortase_dom-sf"/>
</dbReference>